<keyword evidence="4" id="KW-0808">Transferase</keyword>
<dbReference type="PANTHER" id="PTHR12935">
    <property type="entry name" value="GAMMA-GLUTAMYLCYCLOTRANSFERASE"/>
    <property type="match status" value="1"/>
</dbReference>
<feature type="active site" description="Proton acceptor" evidence="2">
    <location>
        <position position="211"/>
    </location>
</feature>
<gene>
    <name evidence="4" type="ORF">FZC79_16615</name>
</gene>
<dbReference type="InterPro" id="IPR009288">
    <property type="entry name" value="AIG2-like_dom"/>
</dbReference>
<dbReference type="InterPro" id="IPR013024">
    <property type="entry name" value="GGCT-like"/>
</dbReference>
<evidence type="ECO:0000256" key="1">
    <source>
        <dbReference type="ARBA" id="ARBA00023239"/>
    </source>
</evidence>
<dbReference type="AlphaFoldDB" id="A0A5D4KD42"/>
<dbReference type="EMBL" id="VTEH01000014">
    <property type="protein sequence ID" value="TYR74073.1"/>
    <property type="molecule type" value="Genomic_DNA"/>
</dbReference>
<dbReference type="CDD" id="cd06661">
    <property type="entry name" value="GGCT_like"/>
    <property type="match status" value="2"/>
</dbReference>
<comment type="caution">
    <text evidence="4">The sequence shown here is derived from an EMBL/GenBank/DDBJ whole genome shotgun (WGS) entry which is preliminary data.</text>
</comment>
<protein>
    <submittedName>
        <fullName evidence="4">Gamma-glutamylcyclotransferase</fullName>
    </submittedName>
</protein>
<dbReference type="Pfam" id="PF06094">
    <property type="entry name" value="GGACT"/>
    <property type="match status" value="1"/>
</dbReference>
<dbReference type="PANTHER" id="PTHR12935:SF0">
    <property type="entry name" value="GAMMA-GLUTAMYLCYCLOTRANSFERASE"/>
    <property type="match status" value="1"/>
</dbReference>
<evidence type="ECO:0000256" key="2">
    <source>
        <dbReference type="PIRSR" id="PIRSR617939-1"/>
    </source>
</evidence>
<dbReference type="GO" id="GO:0003839">
    <property type="term" value="F:gamma-glutamylcyclotransferase activity"/>
    <property type="evidence" value="ECO:0007669"/>
    <property type="project" value="InterPro"/>
</dbReference>
<evidence type="ECO:0000259" key="3">
    <source>
        <dbReference type="Pfam" id="PF06094"/>
    </source>
</evidence>
<sequence length="293" mass="33598">METMKLFVYGSLRKNQKYHYYLEKSSLVSEQAWMKGELYDTGKGYPALKEGIERVFGEIYEINPAVLANIDELEDYKENRDHNLYLRQSASAQTDNGPVDVIYYTGFQSSLFQEHIASGDWTLHTFMQQKPESLLYFAYGSCMDLERFKLAGVDQHFREPLGKGILNGYSMKYTFIVEDGGRGDILEDGGVTEGIVYRLPFEAVDYLYKREGVVPGNYRAALVNIEVNDVVIPNVLTFIVNHKGEETRPPAHYAREILRGARPFVSREYHLKLKKQLLMLGMSEQEVEGLLSE</sequence>
<dbReference type="InterPro" id="IPR036568">
    <property type="entry name" value="GGCT-like_sf"/>
</dbReference>
<evidence type="ECO:0000313" key="4">
    <source>
        <dbReference type="EMBL" id="TYR74073.1"/>
    </source>
</evidence>
<keyword evidence="1" id="KW-0456">Lyase</keyword>
<dbReference type="GO" id="GO:0016740">
    <property type="term" value="F:transferase activity"/>
    <property type="evidence" value="ECO:0007669"/>
    <property type="project" value="UniProtKB-KW"/>
</dbReference>
<reference evidence="4 5" key="1">
    <citation type="submission" date="2019-08" db="EMBL/GenBank/DDBJ databases">
        <title>Bacillus genomes from the desert of Cuatro Cienegas, Coahuila.</title>
        <authorList>
            <person name="Olmedo-Alvarez G."/>
        </authorList>
    </citation>
    <scope>NUCLEOTIDE SEQUENCE [LARGE SCALE GENOMIC DNA]</scope>
    <source>
        <strain evidence="4 5">CH40_1T</strain>
    </source>
</reference>
<proteinExistence type="predicted"/>
<dbReference type="Gene3D" id="3.10.490.10">
    <property type="entry name" value="Gamma-glutamyl cyclotransferase-like"/>
    <property type="match status" value="2"/>
</dbReference>
<dbReference type="Proteomes" id="UP000323317">
    <property type="component" value="Unassembled WGS sequence"/>
</dbReference>
<accession>A0A5D4KD42</accession>
<feature type="domain" description="Gamma-glutamylcyclotransferase AIG2-like" evidence="3">
    <location>
        <begin position="6"/>
        <end position="122"/>
    </location>
</feature>
<dbReference type="Pfam" id="PF13772">
    <property type="entry name" value="AIG2_2"/>
    <property type="match status" value="1"/>
</dbReference>
<organism evidence="4 5">
    <name type="scientific">Rossellomorea vietnamensis</name>
    <dbReference type="NCBI Taxonomy" id="218284"/>
    <lineage>
        <taxon>Bacteria</taxon>
        <taxon>Bacillati</taxon>
        <taxon>Bacillota</taxon>
        <taxon>Bacilli</taxon>
        <taxon>Bacillales</taxon>
        <taxon>Bacillaceae</taxon>
        <taxon>Rossellomorea</taxon>
    </lineage>
</organism>
<name>A0A5D4KD42_9BACI</name>
<dbReference type="InterPro" id="IPR017939">
    <property type="entry name" value="G-Glutamylcylcotransferase"/>
</dbReference>
<evidence type="ECO:0000313" key="5">
    <source>
        <dbReference type="Proteomes" id="UP000323317"/>
    </source>
</evidence>
<dbReference type="SUPFAM" id="SSF110857">
    <property type="entry name" value="Gamma-glutamyl cyclotransferase-like"/>
    <property type="match status" value="2"/>
</dbReference>